<evidence type="ECO:0000313" key="2">
    <source>
        <dbReference type="EMBL" id="KSV58158.1"/>
    </source>
</evidence>
<name>A0A0V8QCM7_9FIRM</name>
<accession>A0A0V8QCM7</accession>
<reference evidence="2 3" key="1">
    <citation type="submission" date="2015-11" db="EMBL/GenBank/DDBJ databases">
        <title>Butyribacter intestini gen. nov., sp. nov., a butyric acid-producing bacterium of the family Lachnospiraceae isolated from the human faeces.</title>
        <authorList>
            <person name="Zou Y."/>
            <person name="Xue W."/>
            <person name="Luo G."/>
            <person name="Lv M."/>
        </authorList>
    </citation>
    <scope>NUCLEOTIDE SEQUENCE [LARGE SCALE GENOMIC DNA]</scope>
    <source>
        <strain evidence="2 3">ACET-33324</strain>
    </source>
</reference>
<keyword evidence="3" id="KW-1185">Reference proteome</keyword>
<dbReference type="SUPFAM" id="SSF48452">
    <property type="entry name" value="TPR-like"/>
    <property type="match status" value="1"/>
</dbReference>
<gene>
    <name evidence="2" type="ORF">ASU35_14065</name>
</gene>
<dbReference type="EMBL" id="LNAM01000184">
    <property type="protein sequence ID" value="KSV58158.1"/>
    <property type="molecule type" value="Genomic_DNA"/>
</dbReference>
<feature type="transmembrane region" description="Helical" evidence="1">
    <location>
        <begin position="41"/>
        <end position="61"/>
    </location>
</feature>
<dbReference type="OrthoDB" id="2082836at2"/>
<dbReference type="InterPro" id="IPR011990">
    <property type="entry name" value="TPR-like_helical_dom_sf"/>
</dbReference>
<evidence type="ECO:0000256" key="1">
    <source>
        <dbReference type="SAM" id="Phobius"/>
    </source>
</evidence>
<dbReference type="STRING" id="290052.ASU35_14065"/>
<dbReference type="Gene3D" id="1.25.40.10">
    <property type="entry name" value="Tetratricopeptide repeat domain"/>
    <property type="match status" value="1"/>
</dbReference>
<sequence>MKMKRQFKKYIKLFACIMLFGLSIGIIKGMVDVPDDIFWRIYYITSGIVIIGCIIFAYYYIKYYGKKMKEAIKILEAKKPDEYIQCVNALLSKAKGIYLRTLFTINLSAGYSEKKEYKRAIELLESVSENPMSGVLKMIYKLNLCCNYYYDNQREKARSIYQESLKIFKAYRESPVYGGNIAVIDILMELEKENYDLAEASFLIAKSKWNNPLLQEDFLYIEEVLKERIKAEKPVYEQ</sequence>
<proteinExistence type="predicted"/>
<protein>
    <recommendedName>
        <fullName evidence="4">MalT-like TPR region domain-containing protein</fullName>
    </recommendedName>
</protein>
<dbReference type="Proteomes" id="UP000054874">
    <property type="component" value="Unassembled WGS sequence"/>
</dbReference>
<evidence type="ECO:0000313" key="3">
    <source>
        <dbReference type="Proteomes" id="UP000054874"/>
    </source>
</evidence>
<organism evidence="2 3">
    <name type="scientific">Acetivibrio ethanolgignens</name>
    <dbReference type="NCBI Taxonomy" id="290052"/>
    <lineage>
        <taxon>Bacteria</taxon>
        <taxon>Bacillati</taxon>
        <taxon>Bacillota</taxon>
        <taxon>Clostridia</taxon>
        <taxon>Eubacteriales</taxon>
        <taxon>Oscillospiraceae</taxon>
        <taxon>Acetivibrio</taxon>
    </lineage>
</organism>
<evidence type="ECO:0008006" key="4">
    <source>
        <dbReference type="Google" id="ProtNLM"/>
    </source>
</evidence>
<dbReference type="AlphaFoldDB" id="A0A0V8QCM7"/>
<keyword evidence="1" id="KW-0812">Transmembrane</keyword>
<keyword evidence="1" id="KW-0472">Membrane</keyword>
<dbReference type="RefSeq" id="WP_058353607.1">
    <property type="nucleotide sequence ID" value="NZ_CABMMD010000184.1"/>
</dbReference>
<keyword evidence="1" id="KW-1133">Transmembrane helix</keyword>
<comment type="caution">
    <text evidence="2">The sequence shown here is derived from an EMBL/GenBank/DDBJ whole genome shotgun (WGS) entry which is preliminary data.</text>
</comment>